<proteinExistence type="predicted"/>
<dbReference type="Pfam" id="PF13573">
    <property type="entry name" value="SprB"/>
    <property type="match status" value="7"/>
</dbReference>
<name>A0A482U3I6_9FLAO</name>
<keyword evidence="1" id="KW-1133">Transmembrane helix</keyword>
<dbReference type="EMBL" id="QNVY02000001">
    <property type="protein sequence ID" value="RYJ53300.1"/>
    <property type="molecule type" value="Genomic_DNA"/>
</dbReference>
<dbReference type="InterPro" id="IPR025667">
    <property type="entry name" value="SprB_repeat"/>
</dbReference>
<dbReference type="Proteomes" id="UP000253235">
    <property type="component" value="Unassembled WGS sequence"/>
</dbReference>
<keyword evidence="1" id="KW-0472">Membrane</keyword>
<protein>
    <submittedName>
        <fullName evidence="2">T9SS type B sorting domain-containing protein</fullName>
    </submittedName>
</protein>
<keyword evidence="1" id="KW-0812">Transmembrane</keyword>
<reference evidence="2 3" key="1">
    <citation type="submission" date="2019-01" db="EMBL/GenBank/DDBJ databases">
        <title>Flavobacterium sp. nov. isolated from arctic soil.</title>
        <authorList>
            <person name="Kim D.-U."/>
        </authorList>
    </citation>
    <scope>NUCLEOTIDE SEQUENCE [LARGE SCALE GENOMIC DNA]</scope>
    <source>
        <strain evidence="2 3">Kopri-42</strain>
    </source>
</reference>
<feature type="transmembrane region" description="Helical" evidence="1">
    <location>
        <begin position="44"/>
        <end position="63"/>
    </location>
</feature>
<dbReference type="NCBIfam" id="TIGR04131">
    <property type="entry name" value="Bac_Flav_CTERM"/>
    <property type="match status" value="1"/>
</dbReference>
<gene>
    <name evidence="2" type="ORF">DR871_004415</name>
</gene>
<dbReference type="Pfam" id="PF13585">
    <property type="entry name" value="CHU_C"/>
    <property type="match status" value="1"/>
</dbReference>
<organism evidence="2 3">
    <name type="scientific">Flavobacterium petrolei</name>
    <dbReference type="NCBI Taxonomy" id="2259594"/>
    <lineage>
        <taxon>Bacteria</taxon>
        <taxon>Pseudomonadati</taxon>
        <taxon>Bacteroidota</taxon>
        <taxon>Flavobacteriia</taxon>
        <taxon>Flavobacteriales</taxon>
        <taxon>Flavobacteriaceae</taxon>
        <taxon>Flavobacterium</taxon>
    </lineage>
</organism>
<comment type="caution">
    <text evidence="2">The sequence shown here is derived from an EMBL/GenBank/DDBJ whole genome shotgun (WGS) entry which is preliminary data.</text>
</comment>
<evidence type="ECO:0000256" key="1">
    <source>
        <dbReference type="SAM" id="Phobius"/>
    </source>
</evidence>
<sequence length="4827" mass="505280">MKKTTFLKRVSLVNTAIIFIKSFLLSRKDATPHIANAKKVQRGFALQLILLFAFSILIGQTSYGQIKTPFAPRLTGGNIKVKGDVLLIGNSIIGGTTTLPIFSPAGDPNGTITNQTVLTAQANADYDGAASNNASNVEYIDIDADNSTFSSSSANLLINNSCKKIVFAGLYWTSIYPNDRGTDATKDFVGTQRKNDWNQVKFKVPGGAYVDLVADNSADPVGDEDQIIYDGYDPVNINNSFKDSPIICYKNVTSLLSNLTNADGTYVVANLRATLGRRNGGGAGGWTLVVIYESPTMPSKFISVFDGYAGVQSTVTLNIPVSGFKTLPAPFPVNARIGVAALEGDLGIKNDSFQFRSGPPPPANPAALFTKVSNTLNPSGPNYPTDGNDNFFNSTITFLNNHVTNRVPKSKNTIGYDIDVLDIPNALNAVIPNGETQGTLRLTTTGDGYGAFLTTFAVDIIEPAILLTKEVKDEAGLDASNKDVILGEALNYIIGFENQGNDDATGFTIKDILPKNIVFNYPTDIDLASLPTGVTHSYNATTRTIIFNIPDNLVKKNLTPGPPFVRYEIRLKVKVVPTCNDLSDACENIIQNTAYATYRGITNPTQITDDPSLSSFTACNLGSPQATNFLVGVKDCKFTKNEVLCGASATISASDGYASYSWTGPFGFTATGQTVTVTQPGVYKIFGVGNKPCTDYNEEITVATFGGTTTNPVSAYADNKEPDGSIVVCPNNGKELPKIFLCGLNDSQLINTGITGATSIVWETTTCATPVGLSDLCANEALSCSWTSAGPNGQSFLANTAGQFRVTINYAGGCFNRYYFNVYQNVLNPTVDKRDIVCTTPGKITVNNVPSSGYEYSINGTNYQSSNTFNITTQNTYTVYVRQVGIATNPCVFTVKDVSIRARNFTLTANASQPLCFGDKGNILVVANDVEPQYTFNIYATGGTTPINTSGLQLGNQFTFFNLSSGIYDVEAITQDGCSRKQQITIDTLTPLTAQAAVTKSLTCTDGEITVTPQGGTSPYNYSVNGAPFVTSEIIAVTAPGGSYSIRVVDKNNCLYTIPTLTVNPIPKPVYNTTSTNINCYGSNSGEIKFNVTNANGYTLAYSIDNGATPYVTNGTFSSLAPGTYKPILKYTLSGVDCFETQPDIIITEPAAAVTASMGVSELAGCGPLREGKVRITNPQGGVAPYQYNFGNPANPSDWTTVNDAFKAPGTYTLYVRDLNKCVFSAQVIVDPEPVAPEIKVDTPVDFNCDGTATSTVTINNPGGTSYTYDYYLDGTKNTNVPSNVFINVTPGTHAVRVEYKVGTVPTFSNLLKEDFGVGEDVTSPGMNSAYCFERQVTATQCRSSIQINDGDYSVTARIVSPFTPWVAARDHTSNATVAKGRFLAVNIGGFAGADGVLYSKPIKDIIQNQPVSVSVYAMNLLELVNSQEDPELLFQLVNGAGVVIASQSTNKIPKTVKKTNPDWINYSLTLNPLNNTNLNFVIRSKSIATSGNDVVIDDINVFQLPKSCITTKDFTVVVPTGKAFTAQIAGSKNVTCNGLTNGEITISATNIDATKGFQYSIDNGTNWSAALFTSPVTISNLAGALYKVIVRPVGSSVASCSKPFDVTISTPTAVTANASITTLATCTTGATITAVGGGGTPAYQYALYQSDGTTVVTGFNNNANFTNVPAGSYTVFVRDANGCTNPVGVVVNVTAPPALTATLATTTDYCYTTANPATLDVTVTGGTGPFTYKLDGNAAISSALTSYSFANVTPGTHTILVTDSNNCTSTISNVVIAPQIAFNVILINDLTCLVDATIDTPVVTNGNGGPYTYIVAHNGGAATAATFPYTATTHGTYVFTVTDSKGCTANSNIITVTAKTTPVASPSRTDITCNNANDGTITVTASAGFTSAYTYAIRLSTDATYGTPQTTNKFTGLAAGVYYVIVIDSKGCPSAEVQVSIVNPTALIVSASATTFSCSATNTKQTATVTIDVPTTGTTPYKYSFNGGSFTNTNTLIVNDNGSDQTINYAVRDGSNCVTTGSIILDKLNPPTITTIAHTDIYCFPVLRQTSEVTVTTANGALPLTYVIISGPEINTSGATTGIFTGLTAGTYVFKVTDDNGCFAIKSHNVPALTPIAVTATKLTDVDCFGIPTGSARFTVSNSSGGPGSYTVVTSPVIPPAQIAIVNDVYTITGLADGNYNFSVTDNTTGCTDFKSVTISQPTAALGLSLVSNKNANCNVAKARVEVLANNGTPSYTYAFMQDGVAPSAANYTASAIANLNPATNLNWDVWVKDSKGCTVKLDVVIATDPTPTITASATGQCLGVGTFTITANNTTPLAGIVTPITYSLNGGAFQAGTSFTITASGSYTIRMKDGNGCIVSSNTVVVAPQLTLNAVLNKDITCVIGDEPAKITVTPSGGSGSFTYAITTPASETSNVTGATTGVFTTSVPGNYTFTVTDTATGCTYTTTTAIAVTAKVDPDITSVTQTATINCNGDDTGAIKAIYNSSLGLAPFQFSIDGTTFQNSDTFTGLSAGTYTVTIRDAKGCTDTGSITITEPTPMVIVKTVVPIQCNPGFPGTSKGSIIIDMITDGVSTVGGSGGTAPYTYYVTGINGYNESEPNPGNISSTFDIVDFGLYQIRVVDANGCTVIENDVKVASDPKDLDIVINTTADCTLGGTANIAVLGSLVSSGPFHFNIYRGPGQVFTADGTDGWQGENPAGTKGTIFTGLLPGVTYTFIVYDAATLCYYYETAATAVPTNTLLTVTNVLGNNIRCTGDTNGSVNFDINNTYTSSVNVSYQIYEAFTNILITGANGTGTIAAGGTLLITDFGVSLLPVGSYYILVRETAGPNVGCSIASINFNILESPVILTVTGTIIKNSNCTDNGIITALAENGTGPYTYQVTASAVPPLATDTNWVSGNTFNRPGSLTGITYYVYAKDAYGCIQSDDVILLQDAPPTIALPATICYNGTPFTIDLSTVSSATILPATYKVVPSTSSGTIAYQNGAIFTFNAADTYRLFIKDGNGCEAFVDYVVRPQLQLSPSLDKALDCNLPTPNAAVKVEALGGAGAGSYTYTITAGSVGNTTGATTGIFTGLDAGNYTFEVNDGACTATATFTIDPLVPIAPTATVNIPLCVGDSANVEINATGGTGNYEYKKGLAGVYSSSNIFTQTALEGAVTYYVKDTNDCEFTVDASVVDPTALGVPTIAVTPLTCGTGNIPNGAAIIVTASGGAGGFEYSFDNGAIYSFSNSITNVIAGTYEIIVKDANGCESAMQSIVIAPLDPPTNMDIAGTPIYCVPQGLGDVTSTVTISNPQNGVAPFTYQIISPIAAIIDNGNDPAFTGLAPDTYVFQITDANGCTYQESFTVDPVTNITVAASATTDVTCFNAGNGSATFDVANFGGTFSTSINPTVSFTQIANQVSLSNLVPNTYTITVTDDITGCQQSADVTISQPVLALDFTATATNINCNNDEATITVLATGGTPTYKYAVLQSPSSAPASTAFGLSNLLTVDTNSGANMVWDVYVMDANGCSIDKPQTINLDLNPSNITVAPFSECPDPINGTYTFTINAPTGVGLFEYSIGGGFQSSPTFVVNAPGSYDVTVKDANGCPTTVPALVVIRQPLILTPTVTTPVSCATNDGEVSVSSTGGSGNYMYKIDGGAFALVTSFSNLASGPHRITVRDTTTLCEVYVDIDLQVATLITGFDLASTPVTCNGGFDGTITATMDTPTLGVNDNPVYTYTLTGTSITGAPVNLGPQPSPLFSGLEASDSVGYTVVVISARDCDDTKTIVVTQPDPILVPAIVPVQFGCTTDNTGNLATITVTGVTGGSNIYLNYEFIKVGTTTNTQVQFGASNVYTEADLTGGSYIVNVYDDKGCIGTTTAAITIDPYIALDKVNVVIDQAITCNNLEDITVSVNSIGGTPANLQFTVQDVIYDTATGTIPTYGSFYTDDQIVTIPSANFVDLPVGNYIITVKNLDTNCEIIGVHYVNEPNTFDLTIDTVVDVTCFSDTNGSVNVTFVDRLITTAPVNGDDAGAFTYTLQDALGNAFPGGTSTNAGPITISGLAAGTYTITATLSQSPSCTVSKNFTITGPTEALDITETHTEITCVTGNNDGTISVTAAGGWPGAYAYELVAPTAAQNVQYSAQTQFTGLTAGTYTINVRDSKGCVDFVTVTLANPTPIVATATPSTTLVSCFGDTSATITAGIPTGGSGNYLYSLVTTYNNGTVTTDGPQVSNTFTNLGAGSYQVQVSDSWTCSALSAAIFITEPAKVTASLALATAISCDVDATLTLTASGGTAPYEYSTTSTFGTVIAMTGNTATFSVPVGTYNYYIRDINGCESFISNDITIDTVPALVIDVNIQNAVINCKGDDSGVIVATAQGGLGNYVYTLLDGAGNALSFTPVQTSPGNFTNLPAGSYLVNVVSMDCEARTVVPVVITEPDFPLTESHAVTNITCAGEGDGKIVITASGGTGIIKYAISPDLNQFFESNVFDNLKPGSYDYIVQDENGCYIYTTGVIITEPNSIIVTTIPGTEIPEVCAGDADGAFSINITGGSAPYSVSLDDVNGTYTLGIVGQTQFDFANLSGSEHIVYVRDTNNCTSEHTVILGEAVTLNPKATVNYDCVNNSASNSVTVTVDASNLPADLDYALDGSTTFQASNVFTNLMAGRHTIDVRHTNGCIKQVVFDVLQVDPLTLTLADGGLNEIVATATGGGGNYQYTLDGESYGNKSNFIIYKSGDYTVTVTDVNGCTATATRYFEFIDIKIPNVFTPNGDGNNDTWAPTNTINYKDLVYDVFDRYGRKLGSYREGQFWDGKYNGTELPSGDYWYVIKIRDVKDAREFVGHFTLYR</sequence>
<keyword evidence="3" id="KW-1185">Reference proteome</keyword>
<dbReference type="OrthoDB" id="607469at2"/>
<accession>A0A482U3I6</accession>
<dbReference type="RefSeq" id="WP_113664678.1">
    <property type="nucleotide sequence ID" value="NZ_QNVY02000001.1"/>
</dbReference>
<evidence type="ECO:0000313" key="2">
    <source>
        <dbReference type="EMBL" id="RYJ53300.1"/>
    </source>
</evidence>
<dbReference type="InterPro" id="IPR026341">
    <property type="entry name" value="T9SS_type_B"/>
</dbReference>
<evidence type="ECO:0000313" key="3">
    <source>
        <dbReference type="Proteomes" id="UP000253235"/>
    </source>
</evidence>